<dbReference type="CDD" id="cd22231">
    <property type="entry name" value="RHH_NikR_HicB-like"/>
    <property type="match status" value="1"/>
</dbReference>
<dbReference type="InterPro" id="IPR031807">
    <property type="entry name" value="HicB-like"/>
</dbReference>
<sequence>MFFSVGVETPKDERTAYGLIVPALCTDHYGCFSAADNQKEIARMAREAILAVVDEMVTFGNVDIAQINDAGHLVYAGQPDYADYDSWFVLDVDLSSFEGRPQRLNISLPDTLIKRIDNRVKEQPDTYRDRSHFLAEAARHELS</sequence>
<dbReference type="Proteomes" id="UP000253046">
    <property type="component" value="Unassembled WGS sequence"/>
</dbReference>
<keyword evidence="3" id="KW-1185">Reference proteome</keyword>
<proteinExistence type="predicted"/>
<protein>
    <submittedName>
        <fullName evidence="2">HicB-like antitoxin of HicAB toxin-antitoxin system</fullName>
    </submittedName>
</protein>
<comment type="caution">
    <text evidence="2">The sequence shown here is derived from an EMBL/GenBank/DDBJ whole genome shotgun (WGS) entry which is preliminary data.</text>
</comment>
<organism evidence="2 3">
    <name type="scientific">Brenneria salicis ATCC 15712 = DSM 30166</name>
    <dbReference type="NCBI Taxonomy" id="714314"/>
    <lineage>
        <taxon>Bacteria</taxon>
        <taxon>Pseudomonadati</taxon>
        <taxon>Pseudomonadota</taxon>
        <taxon>Gammaproteobacteria</taxon>
        <taxon>Enterobacterales</taxon>
        <taxon>Pectobacteriaceae</taxon>
        <taxon>Brenneria</taxon>
    </lineage>
</organism>
<dbReference type="EMBL" id="QNRY01000040">
    <property type="protein sequence ID" value="RBP59350.1"/>
    <property type="molecule type" value="Genomic_DNA"/>
</dbReference>
<dbReference type="OrthoDB" id="9807959at2"/>
<evidence type="ECO:0000313" key="2">
    <source>
        <dbReference type="EMBL" id="RBP59350.1"/>
    </source>
</evidence>
<name>A0A366I051_9GAMM</name>
<dbReference type="AlphaFoldDB" id="A0A366I051"/>
<accession>A0A366I051</accession>
<dbReference type="Pfam" id="PF15919">
    <property type="entry name" value="HicB_lk_antitox"/>
    <property type="match status" value="1"/>
</dbReference>
<feature type="domain" description="HicB-like antitoxin of toxin-antitoxin system" evidence="1">
    <location>
        <begin position="7"/>
        <end position="138"/>
    </location>
</feature>
<evidence type="ECO:0000313" key="3">
    <source>
        <dbReference type="Proteomes" id="UP000253046"/>
    </source>
</evidence>
<gene>
    <name evidence="2" type="ORF">DES54_14012</name>
</gene>
<reference evidence="2 3" key="1">
    <citation type="submission" date="2018-06" db="EMBL/GenBank/DDBJ databases">
        <title>Genomic Encyclopedia of Type Strains, Phase IV (KMG-IV): sequencing the most valuable type-strain genomes for metagenomic binning, comparative biology and taxonomic classification.</title>
        <authorList>
            <person name="Goeker M."/>
        </authorList>
    </citation>
    <scope>NUCLEOTIDE SEQUENCE [LARGE SCALE GENOMIC DNA]</scope>
    <source>
        <strain evidence="2 3">DSM 30166</strain>
    </source>
</reference>
<dbReference type="RefSeq" id="WP_113868595.1">
    <property type="nucleotide sequence ID" value="NZ_AGJP01000001.1"/>
</dbReference>
<evidence type="ECO:0000259" key="1">
    <source>
        <dbReference type="Pfam" id="PF15919"/>
    </source>
</evidence>